<keyword evidence="4" id="KW-1185">Reference proteome</keyword>
<evidence type="ECO:0000313" key="4">
    <source>
        <dbReference type="Proteomes" id="UP000534783"/>
    </source>
</evidence>
<dbReference type="PANTHER" id="PTHR43630:SF2">
    <property type="entry name" value="GLYCOSYLTRANSFERASE"/>
    <property type="match status" value="1"/>
</dbReference>
<dbReference type="PANTHER" id="PTHR43630">
    <property type="entry name" value="POLY-BETA-1,6-N-ACETYL-D-GLUCOSAMINE SYNTHASE"/>
    <property type="match status" value="1"/>
</dbReference>
<dbReference type="RefSeq" id="WP_168059319.1">
    <property type="nucleotide sequence ID" value="NZ_VTOW01000002.1"/>
</dbReference>
<dbReference type="EMBL" id="VTOW01000002">
    <property type="protein sequence ID" value="NKE70974.1"/>
    <property type="molecule type" value="Genomic_DNA"/>
</dbReference>
<keyword evidence="3" id="KW-0808">Transferase</keyword>
<dbReference type="SUPFAM" id="SSF53448">
    <property type="entry name" value="Nucleotide-diphospho-sugar transferases"/>
    <property type="match status" value="1"/>
</dbReference>
<dbReference type="Gene3D" id="3.90.550.10">
    <property type="entry name" value="Spore Coat Polysaccharide Biosynthesis Protein SpsA, Chain A"/>
    <property type="match status" value="1"/>
</dbReference>
<evidence type="ECO:0000313" key="3">
    <source>
        <dbReference type="EMBL" id="NKE70974.1"/>
    </source>
</evidence>
<feature type="domain" description="Glycosyltransferase 2-like" evidence="2">
    <location>
        <begin position="7"/>
        <end position="132"/>
    </location>
</feature>
<name>A0A7X6IB24_9BACT</name>
<sequence length="255" mass="29442">MSRPKLSVTVITLNEEKEIGDCLDSAAWADEIVVVDSGSSDRTVEIAGKYTDKVFSYAWTGYAAQKNRALELATHPWVLSLDADERVSPELRGEIEQILESPRHADGYRIPRKNFFLGRWIRHGGWHPDYVLRFFKREAGRFGERKVHESVTIRGEIGTLRSPLAHYTYRSLEDYFRRMDRYSTLAAEEMFEAGKRANLLDLFLRPPATFLKMVVLRQGFRDGGDGLLLGRLYSTYTFAKYAKLYKMGRYGKDHR</sequence>
<dbReference type="CDD" id="cd02511">
    <property type="entry name" value="Beta4Glucosyltransferase"/>
    <property type="match status" value="1"/>
</dbReference>
<protein>
    <submittedName>
        <fullName evidence="3">Glycosyltransferase family 2 protein</fullName>
    </submittedName>
</protein>
<reference evidence="3 4" key="1">
    <citation type="journal article" date="2020" name="Nature">
        <title>Bacterial chemolithoautotrophy via manganese oxidation.</title>
        <authorList>
            <person name="Yu H."/>
            <person name="Leadbetter J.R."/>
        </authorList>
    </citation>
    <scope>NUCLEOTIDE SEQUENCE [LARGE SCALE GENOMIC DNA]</scope>
    <source>
        <strain evidence="3 4">Mn-1</strain>
    </source>
</reference>
<comment type="similarity">
    <text evidence="1">Belongs to the glycosyltransferase 2 family. WaaE/KdtX subfamily.</text>
</comment>
<dbReference type="Pfam" id="PF00535">
    <property type="entry name" value="Glycos_transf_2"/>
    <property type="match status" value="1"/>
</dbReference>
<accession>A0A7X6IB24</accession>
<proteinExistence type="inferred from homology"/>
<evidence type="ECO:0000256" key="1">
    <source>
        <dbReference type="ARBA" id="ARBA00038494"/>
    </source>
</evidence>
<comment type="caution">
    <text evidence="3">The sequence shown here is derived from an EMBL/GenBank/DDBJ whole genome shotgun (WGS) entry which is preliminary data.</text>
</comment>
<dbReference type="GO" id="GO:0016740">
    <property type="term" value="F:transferase activity"/>
    <property type="evidence" value="ECO:0007669"/>
    <property type="project" value="UniProtKB-KW"/>
</dbReference>
<dbReference type="AlphaFoldDB" id="A0A7X6IB24"/>
<gene>
    <name evidence="3" type="ORF">MNODULE_09515</name>
</gene>
<dbReference type="Proteomes" id="UP000534783">
    <property type="component" value="Unassembled WGS sequence"/>
</dbReference>
<evidence type="ECO:0000259" key="2">
    <source>
        <dbReference type="Pfam" id="PF00535"/>
    </source>
</evidence>
<dbReference type="InterPro" id="IPR029044">
    <property type="entry name" value="Nucleotide-diphossugar_trans"/>
</dbReference>
<dbReference type="InterPro" id="IPR001173">
    <property type="entry name" value="Glyco_trans_2-like"/>
</dbReference>
<organism evidence="3 4">
    <name type="scientific">Candidatus Manganitrophus noduliformans</name>
    <dbReference type="NCBI Taxonomy" id="2606439"/>
    <lineage>
        <taxon>Bacteria</taxon>
        <taxon>Pseudomonadati</taxon>
        <taxon>Nitrospirota</taxon>
        <taxon>Nitrospiria</taxon>
        <taxon>Candidatus Troglogloeales</taxon>
        <taxon>Candidatus Manganitrophaceae</taxon>
        <taxon>Candidatus Manganitrophus</taxon>
    </lineage>
</organism>